<dbReference type="InterPro" id="IPR057326">
    <property type="entry name" value="KR_dom"/>
</dbReference>
<keyword evidence="2" id="KW-0560">Oxidoreductase</keyword>
<evidence type="ECO:0000256" key="2">
    <source>
        <dbReference type="ARBA" id="ARBA00023002"/>
    </source>
</evidence>
<proteinExistence type="inferred from homology"/>
<dbReference type="InterPro" id="IPR002347">
    <property type="entry name" value="SDR_fam"/>
</dbReference>
<dbReference type="KEGG" id="dlu:A6035_09830"/>
<dbReference type="AlphaFoldDB" id="A0A2S1R847"/>
<dbReference type="PRINTS" id="PR00081">
    <property type="entry name" value="GDHRDH"/>
</dbReference>
<evidence type="ECO:0000256" key="1">
    <source>
        <dbReference type="ARBA" id="ARBA00006484"/>
    </source>
</evidence>
<dbReference type="RefSeq" id="WP_108847655.1">
    <property type="nucleotide sequence ID" value="NZ_CP015449.1"/>
</dbReference>
<dbReference type="PANTHER" id="PTHR43008:SF4">
    <property type="entry name" value="CHAIN DEHYDROGENASE, PUTATIVE (AFU_ORTHOLOGUE AFUA_4G08710)-RELATED"/>
    <property type="match status" value="1"/>
</dbReference>
<dbReference type="Pfam" id="PF00106">
    <property type="entry name" value="adh_short"/>
    <property type="match status" value="1"/>
</dbReference>
<evidence type="ECO:0000313" key="4">
    <source>
        <dbReference type="EMBL" id="AWH92414.1"/>
    </source>
</evidence>
<evidence type="ECO:0000313" key="5">
    <source>
        <dbReference type="Proteomes" id="UP000244928"/>
    </source>
</evidence>
<dbReference type="GO" id="GO:0050664">
    <property type="term" value="F:oxidoreductase activity, acting on NAD(P)H, oxygen as acceptor"/>
    <property type="evidence" value="ECO:0007669"/>
    <property type="project" value="TreeGrafter"/>
</dbReference>
<dbReference type="Proteomes" id="UP000244928">
    <property type="component" value="Chromosome"/>
</dbReference>
<dbReference type="EMBL" id="CP015449">
    <property type="protein sequence ID" value="AWH92414.1"/>
    <property type="molecule type" value="Genomic_DNA"/>
</dbReference>
<keyword evidence="5" id="KW-1185">Reference proteome</keyword>
<reference evidence="4 5" key="1">
    <citation type="submission" date="2016-04" db="EMBL/GenBank/DDBJ databases">
        <title>Complete genome sequence of Dietzia lutea YIM 80766T, a strain isolated from desert soil in Egypt.</title>
        <authorList>
            <person name="Zhao J."/>
            <person name="Hu B."/>
            <person name="Geng S."/>
            <person name="Nie Y."/>
            <person name="Tang Y."/>
        </authorList>
    </citation>
    <scope>NUCLEOTIDE SEQUENCE [LARGE SCALE GENOMIC DNA]</scope>
    <source>
        <strain evidence="4 5">YIM 80766</strain>
    </source>
</reference>
<dbReference type="OrthoDB" id="9803333at2"/>
<protein>
    <submittedName>
        <fullName evidence="4">Oxidoreductase</fullName>
    </submittedName>
</protein>
<sequence length="280" mass="28935">MNQSAIITGGTGGMGLATAAILGRDHRILLADLDDARLADAVDRLGALGVEAEGAVCDITDRESVNAAFARAQTSGRLRAVVHAAGVSPLMGDAEKIVRINALGTVHVTETALSVAAPGSALVNVSSIAGHLLPSFLRPLPAFRWAMSDPTRMVSALTRMATLAPGRGAPGAAYTLSKAFVIWYSQFMAATFGEKDARVLSVSPGSFDTEMGRLETKSGSERMVGLAALKRFGTPEEIAELLAFCASEKPGYLTGTDILCDGGNRAGLTLAGMLSMARGG</sequence>
<dbReference type="Gene3D" id="3.40.50.720">
    <property type="entry name" value="NAD(P)-binding Rossmann-like Domain"/>
    <property type="match status" value="1"/>
</dbReference>
<dbReference type="SMART" id="SM00822">
    <property type="entry name" value="PKS_KR"/>
    <property type="match status" value="1"/>
</dbReference>
<evidence type="ECO:0000259" key="3">
    <source>
        <dbReference type="SMART" id="SM00822"/>
    </source>
</evidence>
<accession>A0A2S1R847</accession>
<name>A0A2S1R847_9ACTN</name>
<dbReference type="InterPro" id="IPR036291">
    <property type="entry name" value="NAD(P)-bd_dom_sf"/>
</dbReference>
<comment type="similarity">
    <text evidence="1">Belongs to the short-chain dehydrogenases/reductases (SDR) family.</text>
</comment>
<dbReference type="PANTHER" id="PTHR43008">
    <property type="entry name" value="BENZIL REDUCTASE"/>
    <property type="match status" value="1"/>
</dbReference>
<dbReference type="CDD" id="cd05233">
    <property type="entry name" value="SDR_c"/>
    <property type="match status" value="1"/>
</dbReference>
<gene>
    <name evidence="4" type="ORF">A6035_09830</name>
</gene>
<organism evidence="4 5">
    <name type="scientific">Dietzia lutea</name>
    <dbReference type="NCBI Taxonomy" id="546160"/>
    <lineage>
        <taxon>Bacteria</taxon>
        <taxon>Bacillati</taxon>
        <taxon>Actinomycetota</taxon>
        <taxon>Actinomycetes</taxon>
        <taxon>Mycobacteriales</taxon>
        <taxon>Dietziaceae</taxon>
        <taxon>Dietzia</taxon>
    </lineage>
</organism>
<feature type="domain" description="Ketoreductase" evidence="3">
    <location>
        <begin position="3"/>
        <end position="163"/>
    </location>
</feature>
<dbReference type="SUPFAM" id="SSF51735">
    <property type="entry name" value="NAD(P)-binding Rossmann-fold domains"/>
    <property type="match status" value="1"/>
</dbReference>
<dbReference type="Pfam" id="PF13561">
    <property type="entry name" value="adh_short_C2"/>
    <property type="match status" value="1"/>
</dbReference>